<keyword evidence="4" id="KW-0249">Electron transport</keyword>
<organism evidence="8 9">
    <name type="scientific">Clostridium celatum DSM 1785</name>
    <dbReference type="NCBI Taxonomy" id="545697"/>
    <lineage>
        <taxon>Bacteria</taxon>
        <taxon>Bacillati</taxon>
        <taxon>Bacillota</taxon>
        <taxon>Clostridia</taxon>
        <taxon>Eubacteriales</taxon>
        <taxon>Clostridiaceae</taxon>
        <taxon>Clostridium</taxon>
    </lineage>
</organism>
<feature type="domain" description="Ferritin-like diiron" evidence="7">
    <location>
        <begin position="3"/>
        <end position="149"/>
    </location>
</feature>
<dbReference type="GO" id="GO:0005506">
    <property type="term" value="F:iron ion binding"/>
    <property type="evidence" value="ECO:0007669"/>
    <property type="project" value="InterPro"/>
</dbReference>
<name>L1QG10_9CLOT</name>
<dbReference type="RefSeq" id="WP_005213308.1">
    <property type="nucleotide sequence ID" value="NZ_KB291645.1"/>
</dbReference>
<protein>
    <submittedName>
        <fullName evidence="8">Rubredoxin</fullName>
    </submittedName>
</protein>
<dbReference type="PATRIC" id="fig|545697.3.peg.1685"/>
<dbReference type="Gene3D" id="2.20.28.10">
    <property type="match status" value="1"/>
</dbReference>
<keyword evidence="3" id="KW-0479">Metal-binding</keyword>
<evidence type="ECO:0000256" key="2">
    <source>
        <dbReference type="ARBA" id="ARBA00022448"/>
    </source>
</evidence>
<dbReference type="PANTHER" id="PTHR43865:SF1">
    <property type="entry name" value="RUBRERYTHRIN-RELATED"/>
    <property type="match status" value="1"/>
</dbReference>
<accession>L1QG10</accession>
<evidence type="ECO:0000256" key="5">
    <source>
        <dbReference type="ARBA" id="ARBA00023004"/>
    </source>
</evidence>
<dbReference type="Proteomes" id="UP000010420">
    <property type="component" value="Unassembled WGS sequence"/>
</dbReference>
<dbReference type="AlphaFoldDB" id="L1QG10"/>
<dbReference type="InterPro" id="IPR003251">
    <property type="entry name" value="Rr_diiron-bd_dom"/>
</dbReference>
<dbReference type="SUPFAM" id="SSF47240">
    <property type="entry name" value="Ferritin-like"/>
    <property type="match status" value="1"/>
</dbReference>
<keyword evidence="5" id="KW-0408">Iron</keyword>
<dbReference type="InterPro" id="IPR009040">
    <property type="entry name" value="Ferritin-like_diiron"/>
</dbReference>
<evidence type="ECO:0000256" key="3">
    <source>
        <dbReference type="ARBA" id="ARBA00022723"/>
    </source>
</evidence>
<dbReference type="HOGENOM" id="CLU_095256_0_1_9"/>
<dbReference type="InterPro" id="IPR048574">
    <property type="entry name" value="RUBY_RBDX"/>
</dbReference>
<comment type="caution">
    <text evidence="8">The sequence shown here is derived from an EMBL/GenBank/DDBJ whole genome shotgun (WGS) entry which is preliminary data.</text>
</comment>
<dbReference type="OrthoDB" id="9799749at2"/>
<dbReference type="InterPro" id="IPR009078">
    <property type="entry name" value="Ferritin-like_SF"/>
</dbReference>
<dbReference type="GO" id="GO:0016491">
    <property type="term" value="F:oxidoreductase activity"/>
    <property type="evidence" value="ECO:0007669"/>
    <property type="project" value="InterPro"/>
</dbReference>
<dbReference type="eggNOG" id="COG1592">
    <property type="taxonomic scope" value="Bacteria"/>
</dbReference>
<evidence type="ECO:0000313" key="9">
    <source>
        <dbReference type="Proteomes" id="UP000010420"/>
    </source>
</evidence>
<dbReference type="InterPro" id="IPR052364">
    <property type="entry name" value="Rubrerythrin"/>
</dbReference>
<dbReference type="Pfam" id="PF02915">
    <property type="entry name" value="Rubrerythrin"/>
    <property type="match status" value="1"/>
</dbReference>
<feature type="domain" description="Rubredoxin-like" evidence="6">
    <location>
        <begin position="156"/>
        <end position="190"/>
    </location>
</feature>
<evidence type="ECO:0000256" key="4">
    <source>
        <dbReference type="ARBA" id="ARBA00022982"/>
    </source>
</evidence>
<dbReference type="Gene3D" id="1.20.1260.10">
    <property type="match status" value="1"/>
</dbReference>
<keyword evidence="9" id="KW-1185">Reference proteome</keyword>
<evidence type="ECO:0000259" key="7">
    <source>
        <dbReference type="PROSITE" id="PS50905"/>
    </source>
</evidence>
<reference evidence="8 9" key="1">
    <citation type="submission" date="2012-05" db="EMBL/GenBank/DDBJ databases">
        <authorList>
            <person name="Weinstock G."/>
            <person name="Sodergren E."/>
            <person name="Lobos E.A."/>
            <person name="Fulton L."/>
            <person name="Fulton R."/>
            <person name="Courtney L."/>
            <person name="Fronick C."/>
            <person name="O'Laughlin M."/>
            <person name="Godfrey J."/>
            <person name="Wilson R.M."/>
            <person name="Miner T."/>
            <person name="Farmer C."/>
            <person name="Delehaunty K."/>
            <person name="Cordes M."/>
            <person name="Minx P."/>
            <person name="Tomlinson C."/>
            <person name="Chen J."/>
            <person name="Wollam A."/>
            <person name="Pepin K.H."/>
            <person name="Bhonagiri V."/>
            <person name="Zhang X."/>
            <person name="Suruliraj S."/>
            <person name="Warren W."/>
            <person name="Mitreva M."/>
            <person name="Mardis E.R."/>
            <person name="Wilson R.K."/>
        </authorList>
    </citation>
    <scope>NUCLEOTIDE SEQUENCE [LARGE SCALE GENOMIC DNA]</scope>
    <source>
        <strain evidence="8 9">DSM 1785</strain>
    </source>
</reference>
<gene>
    <name evidence="8" type="ORF">HMPREF0216_01712</name>
</gene>
<dbReference type="InterPro" id="IPR012347">
    <property type="entry name" value="Ferritin-like"/>
</dbReference>
<dbReference type="PROSITE" id="PS50905">
    <property type="entry name" value="FERRITIN_LIKE"/>
    <property type="match status" value="1"/>
</dbReference>
<proteinExistence type="predicted"/>
<dbReference type="SUPFAM" id="SSF57802">
    <property type="entry name" value="Rubredoxin-like"/>
    <property type="match status" value="1"/>
</dbReference>
<evidence type="ECO:0000259" key="6">
    <source>
        <dbReference type="PROSITE" id="PS50903"/>
    </source>
</evidence>
<sequence length="196" mass="22361">MINLNNSKTKENLMRAFAGESQARNRYTFAASVAKNEKYAILEQLFTYTANQEKAHAWEFMKRLKEFTGQEIDITASYPAEVETSTLVLLKSAAKHESAEGNEIYTEFSKIAKEEGFDAIATLFEEIASVERVHSERFNKYAQELENGTLFKRNESIKWMCTNCGFIYEGTEAPQACPVCAHPQGYFIPFENSNFE</sequence>
<dbReference type="NCBIfam" id="NF045767">
    <property type="entry name" value="RuberyRbr"/>
    <property type="match status" value="1"/>
</dbReference>
<dbReference type="InterPro" id="IPR024934">
    <property type="entry name" value="Rubredoxin-like_dom"/>
</dbReference>
<dbReference type="EMBL" id="AMEZ01000053">
    <property type="protein sequence ID" value="EKY26527.1"/>
    <property type="molecule type" value="Genomic_DNA"/>
</dbReference>
<keyword evidence="2" id="KW-0813">Transport</keyword>
<comment type="cofactor">
    <cofactor evidence="1">
        <name>Fe(3+)</name>
        <dbReference type="ChEBI" id="CHEBI:29034"/>
    </cofactor>
</comment>
<dbReference type="PROSITE" id="PS50903">
    <property type="entry name" value="RUBREDOXIN_LIKE"/>
    <property type="match status" value="1"/>
</dbReference>
<dbReference type="Pfam" id="PF21349">
    <property type="entry name" value="RUBY_RBDX"/>
    <property type="match status" value="1"/>
</dbReference>
<dbReference type="CDD" id="cd01041">
    <property type="entry name" value="Rubrerythrin"/>
    <property type="match status" value="1"/>
</dbReference>
<evidence type="ECO:0000313" key="8">
    <source>
        <dbReference type="EMBL" id="EKY26527.1"/>
    </source>
</evidence>
<dbReference type="CDD" id="cd00729">
    <property type="entry name" value="rubredoxin_SM"/>
    <property type="match status" value="1"/>
</dbReference>
<dbReference type="PANTHER" id="PTHR43865">
    <property type="entry name" value="RUBRERYTHRIN-RELATED"/>
    <property type="match status" value="1"/>
</dbReference>
<evidence type="ECO:0000256" key="1">
    <source>
        <dbReference type="ARBA" id="ARBA00001965"/>
    </source>
</evidence>
<dbReference type="STRING" id="545697.HMPREF0216_01712"/>